<gene>
    <name evidence="17" type="ORF">CVLEPA_LOCUS10146</name>
</gene>
<dbReference type="PRINTS" id="PR00237">
    <property type="entry name" value="GPCRRHODOPSN"/>
</dbReference>
<dbReference type="SUPFAM" id="SSF49854">
    <property type="entry name" value="Spermadhesin, CUB domain"/>
    <property type="match status" value="1"/>
</dbReference>
<dbReference type="InterPro" id="IPR000276">
    <property type="entry name" value="GPCR_Rhodpsn"/>
</dbReference>
<dbReference type="PROSITE" id="PS51406">
    <property type="entry name" value="FIBRINOGEN_C_2"/>
    <property type="match status" value="1"/>
</dbReference>
<dbReference type="InterPro" id="IPR014716">
    <property type="entry name" value="Fibrinogen_a/b/g_C_1"/>
</dbReference>
<dbReference type="SUPFAM" id="SSF57535">
    <property type="entry name" value="Complement control module/SCR domain"/>
    <property type="match status" value="2"/>
</dbReference>
<dbReference type="PROSITE" id="PS50923">
    <property type="entry name" value="SUSHI"/>
    <property type="match status" value="3"/>
</dbReference>
<dbReference type="Pfam" id="PF00147">
    <property type="entry name" value="Fibrinogen_C"/>
    <property type="match status" value="1"/>
</dbReference>
<organism evidence="17 18">
    <name type="scientific">Clavelina lepadiformis</name>
    <name type="common">Light-bulb sea squirt</name>
    <name type="synonym">Ascidia lepadiformis</name>
    <dbReference type="NCBI Taxonomy" id="159417"/>
    <lineage>
        <taxon>Eukaryota</taxon>
        <taxon>Metazoa</taxon>
        <taxon>Chordata</taxon>
        <taxon>Tunicata</taxon>
        <taxon>Ascidiacea</taxon>
        <taxon>Aplousobranchia</taxon>
        <taxon>Clavelinidae</taxon>
        <taxon>Clavelina</taxon>
    </lineage>
</organism>
<keyword evidence="2" id="KW-1003">Cell membrane</keyword>
<evidence type="ECO:0000256" key="8">
    <source>
        <dbReference type="ARBA" id="ARBA00023170"/>
    </source>
</evidence>
<evidence type="ECO:0000256" key="12">
    <source>
        <dbReference type="SAM" id="Phobius"/>
    </source>
</evidence>
<keyword evidence="10" id="KW-0807">Transducer</keyword>
<dbReference type="SMART" id="SM00032">
    <property type="entry name" value="CCP"/>
    <property type="match status" value="4"/>
</dbReference>
<dbReference type="Pfam" id="PF00084">
    <property type="entry name" value="Sushi"/>
    <property type="match status" value="2"/>
</dbReference>
<dbReference type="InterPro" id="IPR000436">
    <property type="entry name" value="Sushi_SCR_CCP_dom"/>
</dbReference>
<keyword evidence="9" id="KW-0325">Glycoprotein</keyword>
<evidence type="ECO:0000256" key="4">
    <source>
        <dbReference type="ARBA" id="ARBA00022989"/>
    </source>
</evidence>
<keyword evidence="7" id="KW-1015">Disulfide bond</keyword>
<feature type="transmembrane region" description="Helical" evidence="12">
    <location>
        <begin position="705"/>
        <end position="726"/>
    </location>
</feature>
<evidence type="ECO:0000256" key="3">
    <source>
        <dbReference type="ARBA" id="ARBA00022692"/>
    </source>
</evidence>
<feature type="transmembrane region" description="Helical" evidence="12">
    <location>
        <begin position="575"/>
        <end position="599"/>
    </location>
</feature>
<evidence type="ECO:0000313" key="18">
    <source>
        <dbReference type="Proteomes" id="UP001642483"/>
    </source>
</evidence>
<evidence type="ECO:0000256" key="10">
    <source>
        <dbReference type="ARBA" id="ARBA00023224"/>
    </source>
</evidence>
<dbReference type="Gene3D" id="2.10.70.10">
    <property type="entry name" value="Complement Module, domain 1"/>
    <property type="match status" value="2"/>
</dbReference>
<feature type="transmembrane region" description="Helical" evidence="12">
    <location>
        <begin position="754"/>
        <end position="784"/>
    </location>
</feature>
<feature type="domain" description="Fibrinogen C-terminal" evidence="16">
    <location>
        <begin position="890"/>
        <end position="973"/>
    </location>
</feature>
<dbReference type="InterPro" id="IPR017452">
    <property type="entry name" value="GPCR_Rhodpsn_7TM"/>
</dbReference>
<dbReference type="EMBL" id="CAWYQH010000068">
    <property type="protein sequence ID" value="CAK8679901.1"/>
    <property type="molecule type" value="Genomic_DNA"/>
</dbReference>
<dbReference type="Gene3D" id="3.90.215.10">
    <property type="entry name" value="Gamma Fibrinogen, chain A, domain 1"/>
    <property type="match status" value="1"/>
</dbReference>
<feature type="transmembrane region" description="Helical" evidence="12">
    <location>
        <begin position="814"/>
        <end position="837"/>
    </location>
</feature>
<evidence type="ECO:0000256" key="9">
    <source>
        <dbReference type="ARBA" id="ARBA00023180"/>
    </source>
</evidence>
<dbReference type="Gene3D" id="2.60.120.290">
    <property type="entry name" value="Spermadhesin, CUB domain"/>
    <property type="match status" value="1"/>
</dbReference>
<comment type="caution">
    <text evidence="17">The sequence shown here is derived from an EMBL/GenBank/DDBJ whole genome shotgun (WGS) entry which is preliminary data.</text>
</comment>
<dbReference type="CDD" id="cd00041">
    <property type="entry name" value="CUB"/>
    <property type="match status" value="1"/>
</dbReference>
<dbReference type="PANTHER" id="PTHR24246">
    <property type="entry name" value="OLFACTORY RECEPTOR AND ADENOSINE RECEPTOR"/>
    <property type="match status" value="1"/>
</dbReference>
<dbReference type="CDD" id="cd00033">
    <property type="entry name" value="CCP"/>
    <property type="match status" value="3"/>
</dbReference>
<proteinExistence type="predicted"/>
<keyword evidence="18" id="KW-1185">Reference proteome</keyword>
<feature type="transmembrane region" description="Helical" evidence="12">
    <location>
        <begin position="660"/>
        <end position="684"/>
    </location>
</feature>
<dbReference type="PROSITE" id="PS50262">
    <property type="entry name" value="G_PROTEIN_RECEP_F1_2"/>
    <property type="match status" value="1"/>
</dbReference>
<evidence type="ECO:0000256" key="11">
    <source>
        <dbReference type="PROSITE-ProRule" id="PRU00302"/>
    </source>
</evidence>
<dbReference type="InterPro" id="IPR035976">
    <property type="entry name" value="Sushi/SCR/CCP_sf"/>
</dbReference>
<keyword evidence="6 12" id="KW-0472">Membrane</keyword>
<keyword evidence="11" id="KW-0768">Sushi</keyword>
<feature type="domain" description="Sushi" evidence="15">
    <location>
        <begin position="308"/>
        <end position="370"/>
    </location>
</feature>
<protein>
    <submittedName>
        <fullName evidence="17">Uncharacterized protein</fullName>
    </submittedName>
</protein>
<feature type="transmembrane region" description="Helical" evidence="12">
    <location>
        <begin position="852"/>
        <end position="870"/>
    </location>
</feature>
<keyword evidence="5" id="KW-0297">G-protein coupled receptor</keyword>
<evidence type="ECO:0000256" key="1">
    <source>
        <dbReference type="ARBA" id="ARBA00004651"/>
    </source>
</evidence>
<accession>A0ABP0FJT7</accession>
<feature type="domain" description="G-protein coupled receptors family 1 profile" evidence="14">
    <location>
        <begin position="592"/>
        <end position="868"/>
    </location>
</feature>
<dbReference type="SUPFAM" id="SSF81321">
    <property type="entry name" value="Family A G protein-coupled receptor-like"/>
    <property type="match status" value="1"/>
</dbReference>
<evidence type="ECO:0000259" key="14">
    <source>
        <dbReference type="PROSITE" id="PS50262"/>
    </source>
</evidence>
<dbReference type="Pfam" id="PF00001">
    <property type="entry name" value="7tm_1"/>
    <property type="match status" value="1"/>
</dbReference>
<dbReference type="PROSITE" id="PS01180">
    <property type="entry name" value="CUB"/>
    <property type="match status" value="1"/>
</dbReference>
<feature type="domain" description="CUB" evidence="13">
    <location>
        <begin position="45"/>
        <end position="153"/>
    </location>
</feature>
<evidence type="ECO:0000256" key="5">
    <source>
        <dbReference type="ARBA" id="ARBA00023040"/>
    </source>
</evidence>
<dbReference type="CDD" id="cd00637">
    <property type="entry name" value="7tm_classA_rhodopsin-like"/>
    <property type="match status" value="1"/>
</dbReference>
<keyword evidence="3 12" id="KW-0812">Transmembrane</keyword>
<evidence type="ECO:0000256" key="6">
    <source>
        <dbReference type="ARBA" id="ARBA00023136"/>
    </source>
</evidence>
<evidence type="ECO:0000313" key="17">
    <source>
        <dbReference type="EMBL" id="CAK8679901.1"/>
    </source>
</evidence>
<dbReference type="InterPro" id="IPR000859">
    <property type="entry name" value="CUB_dom"/>
</dbReference>
<dbReference type="Pfam" id="PF00431">
    <property type="entry name" value="CUB"/>
    <property type="match status" value="1"/>
</dbReference>
<dbReference type="InterPro" id="IPR036056">
    <property type="entry name" value="Fibrinogen-like_C"/>
</dbReference>
<comment type="subcellular location">
    <subcellularLocation>
        <location evidence="1">Cell membrane</location>
        <topology evidence="1">Multi-pass membrane protein</topology>
    </subcellularLocation>
</comment>
<sequence length="973" mass="107716">MSGPIYWPEQISFAENKIEIVFISDRNVAEAGFQISFDVIETIPCGGEFAATNESQRLRTPDWSGDYGNYLSCSWKITSVTTAAIQLEFLLFNIEECCDKFSIRNGKGITIKNSNGGDGLPDTLMLSENVIEIIFISQQFRRATGFDISFVDSSLESAPFTTCESLPIVNNANFVAANLLSSHYYTAYYFCDSGLIADNILATYVNCRNSNNIFEEIEMCCQASGNFSCMEPSFGCGNPPLLVNGGFSADVGVVTQPNEPFPLDTQIEYFCIDGFKLDDPDGFTSTCLQDNRWSLIQSSPEFPRCQPDDCGSLPEAKNSVIIATSTTEGSVANYVCDPGYFTNDVTETTCRRSGYFTLFWDLEVIPICSLAVTGCGNPPRLKGGVAVGKRGTYIEGDIAWYMCPGEQTFDPMVEVGKTTCLDNNLWSVIETGPCADHYDPGLTVSARFVFFGPREDLSYFPNHVAHTNEIVENGLEFPTVGNVLMFPVAINTASPTKFSEVNASSAQLTRAKITEAQVASAEESVLDVSGTPLIGAKISSVCGFPGICVGTIRDIYINCFNQTLLSCQQCGVGRAIVFLILMVIFGLMIFVGNALVICVGYRRWKRRNATKLDICKTSLAAADTLTGVQILVVLVYNFSWSMNLTPIELDQQQLVLQGSAQAYVGGILLIFSLTSSLYHLLYIGGERIYAITKPLQYKWQSNTSLYAGLVLVWIVSIITATIFAWFPGKFIFTYMTTTFLFYPALHEDPQHHDYTAAIVLMALFYILPFLCLSASCVFAGVFIFHSWRNEPLVGKENSKISDSKRKQRVSILKTISLMQIGFTITLFPIVVVAGLFYSGHLDCNSIGQPNMAAFYVSLSNSLVNFVIYSAREKNFRQDSIDIFRPRSIITQVGKSFASCTVLFHHSSQKIGVYRIHSFHDKSRSLEDFCYMETDSGGCMVGDNVLIQRRLDGSVDFYRNWKGYKFGFGICGEH</sequence>
<keyword evidence="4 12" id="KW-1133">Transmembrane helix</keyword>
<dbReference type="Gene3D" id="1.20.1070.10">
    <property type="entry name" value="Rhodopsin 7-helix transmembrane proteins"/>
    <property type="match status" value="1"/>
</dbReference>
<evidence type="ECO:0000259" key="15">
    <source>
        <dbReference type="PROSITE" id="PS50923"/>
    </source>
</evidence>
<dbReference type="SUPFAM" id="SSF56496">
    <property type="entry name" value="Fibrinogen C-terminal domain-like"/>
    <property type="match status" value="1"/>
</dbReference>
<evidence type="ECO:0000259" key="16">
    <source>
        <dbReference type="PROSITE" id="PS51406"/>
    </source>
</evidence>
<keyword evidence="8" id="KW-0675">Receptor</keyword>
<dbReference type="InterPro" id="IPR035914">
    <property type="entry name" value="Sperma_CUB_dom_sf"/>
</dbReference>
<comment type="caution">
    <text evidence="11">Lacks conserved residue(s) required for the propagation of feature annotation.</text>
</comment>
<evidence type="ECO:0000259" key="13">
    <source>
        <dbReference type="PROSITE" id="PS01180"/>
    </source>
</evidence>
<evidence type="ECO:0000256" key="2">
    <source>
        <dbReference type="ARBA" id="ARBA00022475"/>
    </source>
</evidence>
<feature type="domain" description="Sushi" evidence="15">
    <location>
        <begin position="234"/>
        <end position="307"/>
    </location>
</feature>
<feature type="domain" description="Sushi" evidence="15">
    <location>
        <begin position="373"/>
        <end position="436"/>
    </location>
</feature>
<name>A0ABP0FJT7_CLALP</name>
<evidence type="ECO:0000256" key="7">
    <source>
        <dbReference type="ARBA" id="ARBA00023157"/>
    </source>
</evidence>
<dbReference type="SMART" id="SM00042">
    <property type="entry name" value="CUB"/>
    <property type="match status" value="1"/>
</dbReference>
<dbReference type="Proteomes" id="UP001642483">
    <property type="component" value="Unassembled WGS sequence"/>
</dbReference>
<dbReference type="PANTHER" id="PTHR24246:SF27">
    <property type="entry name" value="ADENOSINE RECEPTOR, ISOFORM A"/>
    <property type="match status" value="1"/>
</dbReference>
<feature type="transmembrane region" description="Helical" evidence="12">
    <location>
        <begin position="620"/>
        <end position="640"/>
    </location>
</feature>
<dbReference type="InterPro" id="IPR002181">
    <property type="entry name" value="Fibrinogen_a/b/g_C_dom"/>
</dbReference>
<reference evidence="17 18" key="1">
    <citation type="submission" date="2024-02" db="EMBL/GenBank/DDBJ databases">
        <authorList>
            <person name="Daric V."/>
            <person name="Darras S."/>
        </authorList>
    </citation>
    <scope>NUCLEOTIDE SEQUENCE [LARGE SCALE GENOMIC DNA]</scope>
</reference>